<proteinExistence type="predicted"/>
<feature type="region of interest" description="Disordered" evidence="1">
    <location>
        <begin position="1"/>
        <end position="84"/>
    </location>
</feature>
<dbReference type="AlphaFoldDB" id="A0AAV1UCP1"/>
<dbReference type="EMBL" id="CAKLBY020000175">
    <property type="protein sequence ID" value="CAK7931443.1"/>
    <property type="molecule type" value="Genomic_DNA"/>
</dbReference>
<name>A0AAV1UCP1_9STRA</name>
<feature type="compositionally biased region" description="Low complexity" evidence="1">
    <location>
        <begin position="36"/>
        <end position="52"/>
    </location>
</feature>
<reference evidence="2" key="1">
    <citation type="submission" date="2024-01" db="EMBL/GenBank/DDBJ databases">
        <authorList>
            <person name="Webb A."/>
        </authorList>
    </citation>
    <scope>NUCLEOTIDE SEQUENCE</scope>
    <source>
        <strain evidence="2">Pm1</strain>
    </source>
</reference>
<organism evidence="2 3">
    <name type="scientific">Peronospora matthiolae</name>
    <dbReference type="NCBI Taxonomy" id="2874970"/>
    <lineage>
        <taxon>Eukaryota</taxon>
        <taxon>Sar</taxon>
        <taxon>Stramenopiles</taxon>
        <taxon>Oomycota</taxon>
        <taxon>Peronosporomycetes</taxon>
        <taxon>Peronosporales</taxon>
        <taxon>Peronosporaceae</taxon>
        <taxon>Peronospora</taxon>
    </lineage>
</organism>
<feature type="region of interest" description="Disordered" evidence="1">
    <location>
        <begin position="105"/>
        <end position="129"/>
    </location>
</feature>
<sequence>MLATKRPRRAVSTEDSLDPRVMTERQQLAFLLRATAPSDASERSSISSSSDCSSEDEDEEDEAPRRSRAVKRGKARTNYVSGTTEKPFPEALPVIYCGRGRPPKNSIKLPRDTLHPYAPRSARISPRSRCTPSADAEVAAAVAARLRAEKMAVCRALRAERKDRDVHVKQQKTSPSSASDVAMLNSAAGTPFCALCCDLEPFCDAPLFLCPACDQKYPTQQTLGRVCMT</sequence>
<evidence type="ECO:0000313" key="3">
    <source>
        <dbReference type="Proteomes" id="UP001162060"/>
    </source>
</evidence>
<feature type="compositionally biased region" description="Basic residues" evidence="1">
    <location>
        <begin position="66"/>
        <end position="75"/>
    </location>
</feature>
<accession>A0AAV1UCP1</accession>
<comment type="caution">
    <text evidence="2">The sequence shown here is derived from an EMBL/GenBank/DDBJ whole genome shotgun (WGS) entry which is preliminary data.</text>
</comment>
<evidence type="ECO:0000313" key="2">
    <source>
        <dbReference type="EMBL" id="CAK7931443.1"/>
    </source>
</evidence>
<evidence type="ECO:0000256" key="1">
    <source>
        <dbReference type="SAM" id="MobiDB-lite"/>
    </source>
</evidence>
<feature type="compositionally biased region" description="Acidic residues" evidence="1">
    <location>
        <begin position="53"/>
        <end position="62"/>
    </location>
</feature>
<gene>
    <name evidence="2" type="ORF">PM001_LOCUS16593</name>
</gene>
<dbReference type="Proteomes" id="UP001162060">
    <property type="component" value="Unassembled WGS sequence"/>
</dbReference>
<feature type="compositionally biased region" description="Low complexity" evidence="1">
    <location>
        <begin position="118"/>
        <end position="129"/>
    </location>
</feature>
<protein>
    <submittedName>
        <fullName evidence="2">Uncharacterized protein</fullName>
    </submittedName>
</protein>